<dbReference type="NCBIfam" id="NF033484">
    <property type="entry name" value="Stp1_PP2C_phos"/>
    <property type="match status" value="1"/>
</dbReference>
<dbReference type="Gene3D" id="3.60.40.10">
    <property type="entry name" value="PPM-type phosphatase domain"/>
    <property type="match status" value="1"/>
</dbReference>
<dbReference type="SMART" id="SM00332">
    <property type="entry name" value="PP2Cc"/>
    <property type="match status" value="1"/>
</dbReference>
<dbReference type="SUPFAM" id="SSF81606">
    <property type="entry name" value="PP2C-like"/>
    <property type="match status" value="1"/>
</dbReference>
<dbReference type="Pfam" id="PF13672">
    <property type="entry name" value="PP2C_2"/>
    <property type="match status" value="1"/>
</dbReference>
<evidence type="ECO:0000259" key="3">
    <source>
        <dbReference type="PROSITE" id="PS51746"/>
    </source>
</evidence>
<evidence type="ECO:0000313" key="5">
    <source>
        <dbReference type="Proteomes" id="UP000250179"/>
    </source>
</evidence>
<gene>
    <name evidence="4" type="ORF">A3L09_09605</name>
</gene>
<dbReference type="PROSITE" id="PS51746">
    <property type="entry name" value="PPM_2"/>
    <property type="match status" value="1"/>
</dbReference>
<dbReference type="OrthoDB" id="198002at2157"/>
<dbReference type="RefSeq" id="WP_088858753.1">
    <property type="nucleotide sequence ID" value="NZ_CP014862.1"/>
</dbReference>
<dbReference type="Pfam" id="PF08308">
    <property type="entry name" value="PEGA"/>
    <property type="match status" value="7"/>
</dbReference>
<dbReference type="SMART" id="SM00331">
    <property type="entry name" value="PP2C_SIG"/>
    <property type="match status" value="1"/>
</dbReference>
<keyword evidence="2" id="KW-0812">Transmembrane</keyword>
<reference evidence="4 5" key="1">
    <citation type="submission" date="2016-03" db="EMBL/GenBank/DDBJ databases">
        <title>Complete genome sequence of Thermococcus profundus strain DT5432.</title>
        <authorList>
            <person name="Oger P.M."/>
        </authorList>
    </citation>
    <scope>NUCLEOTIDE SEQUENCE [LARGE SCALE GENOMIC DNA]</scope>
    <source>
        <strain evidence="4 5">DT 5432</strain>
    </source>
</reference>
<dbReference type="CDD" id="cd00143">
    <property type="entry name" value="PP2Cc"/>
    <property type="match status" value="1"/>
</dbReference>
<dbReference type="GeneID" id="33320672"/>
<dbReference type="KEGG" id="tprf:A3L09_09605"/>
<dbReference type="InterPro" id="IPR008969">
    <property type="entry name" value="CarboxyPept-like_regulatory"/>
</dbReference>
<keyword evidence="5" id="KW-1185">Reference proteome</keyword>
<evidence type="ECO:0000313" key="4">
    <source>
        <dbReference type="EMBL" id="ASJ03497.1"/>
    </source>
</evidence>
<keyword evidence="2" id="KW-1133">Transmembrane helix</keyword>
<proteinExistence type="predicted"/>
<dbReference type="InterPro" id="IPR001932">
    <property type="entry name" value="PPM-type_phosphatase-like_dom"/>
</dbReference>
<sequence>MTRLRYVGAIFVLFLLTFSLAGVLADEGIPQDSHGTGTNATLIIISAPPNATVYINGTPYGNTPLNITLQPGIYQINVTKEGYQANGTVVSLGQNETRVLNITLTPTWGYLTINSTPSNATVYIDGKEAGRTPLINYTLVPGNHSITLVKPGYEEYRENVTITPGETISIVASLSPQPAELGVNSNPSGAAVYINDEYKGATPISLTLKPGSYTVKLSLEGYANITKNLTLGPGENKTLNFNLTPLPSLGYLTINSTPANATVYLDGDYIGTTPLENYPLPPGNHTITIVKRGYENYTETIQVEGNTPLFVNVTLKPLTATVKVLSTPIGAEVYLDGESIGKTPGNFTIPSGSHTITLHLDGYLNYTTAVTVSPGETKVVNATLIPIPAKLSINSTPSGASVYINGSYKGETPLTLNLTPGVYNVTISKQGYDNYTTTITLNPGENRRIKAKLTHLTGYITVYTTPGNATVYIDGKEVGKTPLIKYNITPGKHRLTIKLNGYKEYDKNITINPGENPPLNVTLTKVSGKGGILDTLKGLLKIIGLIIIAIIILIFVIRAGSTGYAKLSEAKKRSEAENAVKLMREILRDLEIELERLNLADDESVQDSLIRIRNALRDAEAALRRNDYRTPLTLKKRFITEVESLNSRIKPYKKSMEKDLTKHAVGRTYLGRRENNEDAYTVEKIGGNILLAVADGMGGHLAGEVASKTAIDTLREILQRKKLADPAEVLRDAIIEANRKIYEMGHDPAHPERYNMGTTLTAAVVRGDTATVANIGDSRTYLIKPGGTIQRLTKDHSLVQELVDKGEITEEEARRHPQKNVITKALGIEPEIKIDEGDIKKVNLQEGDYLLLCSDGLTDALRDEEIASTLLAAPSLEEAAKMLIEKAYAYGSNDNITVVIYRH</sequence>
<dbReference type="InterPro" id="IPR036457">
    <property type="entry name" value="PPM-type-like_dom_sf"/>
</dbReference>
<accession>A0A2Z2MAS4</accession>
<keyword evidence="2" id="KW-0472">Membrane</keyword>
<dbReference type="Gene3D" id="2.60.40.1120">
    <property type="entry name" value="Carboxypeptidase-like, regulatory domain"/>
    <property type="match status" value="3"/>
</dbReference>
<keyword evidence="1" id="KW-0175">Coiled coil</keyword>
<feature type="coiled-coil region" evidence="1">
    <location>
        <begin position="573"/>
        <end position="600"/>
    </location>
</feature>
<dbReference type="AlphaFoldDB" id="A0A2Z2MAS4"/>
<dbReference type="SUPFAM" id="SSF49464">
    <property type="entry name" value="Carboxypeptidase regulatory domain-like"/>
    <property type="match status" value="2"/>
</dbReference>
<evidence type="ECO:0000256" key="2">
    <source>
        <dbReference type="SAM" id="Phobius"/>
    </source>
</evidence>
<evidence type="ECO:0000256" key="1">
    <source>
        <dbReference type="SAM" id="Coils"/>
    </source>
</evidence>
<name>A0A2Z2MAS4_THEPR</name>
<dbReference type="Proteomes" id="UP000250179">
    <property type="component" value="Chromosome"/>
</dbReference>
<feature type="domain" description="PPM-type phosphatase" evidence="3">
    <location>
        <begin position="662"/>
        <end position="903"/>
    </location>
</feature>
<dbReference type="InterPro" id="IPR013229">
    <property type="entry name" value="PEGA"/>
</dbReference>
<dbReference type="PANTHER" id="PTHR36194">
    <property type="entry name" value="S-LAYER-LIKE PROTEIN"/>
    <property type="match status" value="1"/>
</dbReference>
<organism evidence="4 5">
    <name type="scientific">Thermococcus profundus</name>
    <dbReference type="NCBI Taxonomy" id="49899"/>
    <lineage>
        <taxon>Archaea</taxon>
        <taxon>Methanobacteriati</taxon>
        <taxon>Methanobacteriota</taxon>
        <taxon>Thermococci</taxon>
        <taxon>Thermococcales</taxon>
        <taxon>Thermococcaceae</taxon>
        <taxon>Thermococcus</taxon>
    </lineage>
</organism>
<feature type="transmembrane region" description="Helical" evidence="2">
    <location>
        <begin position="538"/>
        <end position="557"/>
    </location>
</feature>
<dbReference type="EMBL" id="CP014862">
    <property type="protein sequence ID" value="ASJ03497.1"/>
    <property type="molecule type" value="Genomic_DNA"/>
</dbReference>
<dbReference type="PANTHER" id="PTHR36194:SF1">
    <property type="entry name" value="S-LAYER-LIKE PROTEIN"/>
    <property type="match status" value="1"/>
</dbReference>
<protein>
    <recommendedName>
        <fullName evidence="3">PPM-type phosphatase domain-containing protein</fullName>
    </recommendedName>
</protein>